<sequence length="427" mass="45797">MARSDGAVLAIFLAILGVTQFTGPVAIRPPMRAEVAESWHRSAAAGVRPDVDEAPITLDVDLLRDHREAHPLAAVFPALDDVLGQAARDFDAVMAVSDASAQLLWVCGSPSALRQAERIGFVEGSNWDERLAGTNAPGVALTLDRPVAVIGQEHFRRSVQQWSCAASPIHHPTTREVLGVLDVTGGAEVAAPQTLAMVRAAARMAESELAQRLLSAGPPVPESRGTLTLHVEALGRSEALVTVTSGGRRRERLRLSPRHSEILVLLASAPRGLSGDELAVLLYEDDQGTSTLRAEVNRLRQVLGDELLASRPYRLRAEVHGDWLGVEAATTSGDVASALSAYSGELLPRSVAPGVQRLRDALADDLRTRLITSGRADLMSTWTRTTWGRDDYGMWLAQRAVIGPGSPLLPLVDGQIARLDRELGSPR</sequence>
<proteinExistence type="predicted"/>
<evidence type="ECO:0000259" key="2">
    <source>
        <dbReference type="SMART" id="SM00862"/>
    </source>
</evidence>
<evidence type="ECO:0000313" key="3">
    <source>
        <dbReference type="EMBL" id="GGD09125.1"/>
    </source>
</evidence>
<dbReference type="InterPro" id="IPR029016">
    <property type="entry name" value="GAF-like_dom_sf"/>
</dbReference>
<feature type="domain" description="OmpR/PhoB-type" evidence="2">
    <location>
        <begin position="250"/>
        <end position="315"/>
    </location>
</feature>
<dbReference type="InterPro" id="IPR003018">
    <property type="entry name" value="GAF"/>
</dbReference>
<dbReference type="InterPro" id="IPR001867">
    <property type="entry name" value="OmpR/PhoB-type_DNA-bd"/>
</dbReference>
<dbReference type="Gene3D" id="3.30.450.40">
    <property type="match status" value="1"/>
</dbReference>
<keyword evidence="1" id="KW-0238">DNA-binding</keyword>
<protein>
    <submittedName>
        <fullName evidence="3">Transcriptional regulator</fullName>
    </submittedName>
</protein>
<dbReference type="Pfam" id="PF01590">
    <property type="entry name" value="GAF"/>
    <property type="match status" value="1"/>
</dbReference>
<evidence type="ECO:0000256" key="1">
    <source>
        <dbReference type="ARBA" id="ARBA00023125"/>
    </source>
</evidence>
<dbReference type="Proteomes" id="UP000630594">
    <property type="component" value="Unassembled WGS sequence"/>
</dbReference>
<reference evidence="4" key="1">
    <citation type="journal article" date="2019" name="Int. J. Syst. Evol. Microbiol.">
        <title>The Global Catalogue of Microorganisms (GCM) 10K type strain sequencing project: providing services to taxonomists for standard genome sequencing and annotation.</title>
        <authorList>
            <consortium name="The Broad Institute Genomics Platform"/>
            <consortium name="The Broad Institute Genome Sequencing Center for Infectious Disease"/>
            <person name="Wu L."/>
            <person name="Ma J."/>
        </authorList>
    </citation>
    <scope>NUCLEOTIDE SEQUENCE [LARGE SCALE GENOMIC DNA]</scope>
    <source>
        <strain evidence="4">CCM 7403</strain>
    </source>
</reference>
<dbReference type="SMART" id="SM00862">
    <property type="entry name" value="Trans_reg_C"/>
    <property type="match status" value="1"/>
</dbReference>
<accession>A0ABQ1Q0U7</accession>
<name>A0ABQ1Q0U7_9ACTN</name>
<organism evidence="3 4">
    <name type="scientific">Nocardioides daphniae</name>
    <dbReference type="NCBI Taxonomy" id="402297"/>
    <lineage>
        <taxon>Bacteria</taxon>
        <taxon>Bacillati</taxon>
        <taxon>Actinomycetota</taxon>
        <taxon>Actinomycetes</taxon>
        <taxon>Propionibacteriales</taxon>
        <taxon>Nocardioidaceae</taxon>
        <taxon>Nocardioides</taxon>
    </lineage>
</organism>
<keyword evidence="4" id="KW-1185">Reference proteome</keyword>
<dbReference type="EMBL" id="BMCK01000001">
    <property type="protein sequence ID" value="GGD09125.1"/>
    <property type="molecule type" value="Genomic_DNA"/>
</dbReference>
<evidence type="ECO:0000313" key="4">
    <source>
        <dbReference type="Proteomes" id="UP000630594"/>
    </source>
</evidence>
<gene>
    <name evidence="3" type="ORF">GCM10007231_05010</name>
</gene>
<comment type="caution">
    <text evidence="3">The sequence shown here is derived from an EMBL/GenBank/DDBJ whole genome shotgun (WGS) entry which is preliminary data.</text>
</comment>